<protein>
    <submittedName>
        <fullName evidence="1">Uncharacterized protein</fullName>
    </submittedName>
</protein>
<dbReference type="EMBL" id="JBBUTG010000013">
    <property type="protein sequence ID" value="MEK8032951.1"/>
    <property type="molecule type" value="Genomic_DNA"/>
</dbReference>
<proteinExistence type="predicted"/>
<dbReference type="Proteomes" id="UP001371218">
    <property type="component" value="Unassembled WGS sequence"/>
</dbReference>
<evidence type="ECO:0000313" key="2">
    <source>
        <dbReference type="Proteomes" id="UP001371218"/>
    </source>
</evidence>
<keyword evidence="2" id="KW-1185">Reference proteome</keyword>
<comment type="caution">
    <text evidence="1">The sequence shown here is derived from an EMBL/GenBank/DDBJ whole genome shotgun (WGS) entry which is preliminary data.</text>
</comment>
<reference evidence="1 2" key="1">
    <citation type="submission" date="2024-04" db="EMBL/GenBank/DDBJ databases">
        <title>Novel species of the genus Ideonella isolated from streams.</title>
        <authorList>
            <person name="Lu H."/>
        </authorList>
    </citation>
    <scope>NUCLEOTIDE SEQUENCE [LARGE SCALE GENOMIC DNA]</scope>
    <source>
        <strain evidence="1 2">DXS29W</strain>
    </source>
</reference>
<dbReference type="RefSeq" id="WP_341427373.1">
    <property type="nucleotide sequence ID" value="NZ_JBBUTG010000013.1"/>
</dbReference>
<name>A0ABU9BSK0_9BURK</name>
<organism evidence="1 2">
    <name type="scientific">Ideonella lacteola</name>
    <dbReference type="NCBI Taxonomy" id="2984193"/>
    <lineage>
        <taxon>Bacteria</taxon>
        <taxon>Pseudomonadati</taxon>
        <taxon>Pseudomonadota</taxon>
        <taxon>Betaproteobacteria</taxon>
        <taxon>Burkholderiales</taxon>
        <taxon>Sphaerotilaceae</taxon>
        <taxon>Ideonella</taxon>
    </lineage>
</organism>
<evidence type="ECO:0000313" key="1">
    <source>
        <dbReference type="EMBL" id="MEK8032951.1"/>
    </source>
</evidence>
<sequence length="108" mass="12215">MDKFRKLRIAPIRKFRRRSSTRVRRSQRWLATLGCTAACGVGYANATAAAPLPAPAPLTTSLLPSQASPRTDVIETPAHINRLAWAWLREFQRDLQDDCDNRLEANNR</sequence>
<gene>
    <name evidence="1" type="ORF">AACH06_19185</name>
</gene>
<accession>A0ABU9BSK0</accession>